<name>A0A6P7H4G1_DIAVI</name>
<protein>
    <submittedName>
        <fullName evidence="3">Uncharacterized protein LOC114345964</fullName>
    </submittedName>
</protein>
<dbReference type="EnsemblMetazoa" id="XM_050644543.1">
    <property type="protein sequence ID" value="XP_050500500.1"/>
    <property type="gene ID" value="LOC126880585"/>
</dbReference>
<evidence type="ECO:0000313" key="1">
    <source>
        <dbReference type="EnsemblMetazoa" id="XP_050500500.1"/>
    </source>
</evidence>
<reference evidence="1" key="2">
    <citation type="submission" date="2025-05" db="UniProtKB">
        <authorList>
            <consortium name="EnsemblMetazoa"/>
        </authorList>
    </citation>
    <scope>IDENTIFICATION</scope>
</reference>
<gene>
    <name evidence="3" type="primary">LOC114345964</name>
</gene>
<accession>A0A6P7H4G1</accession>
<dbReference type="RefSeq" id="XP_028152568.1">
    <property type="nucleotide sequence ID" value="XM_028296767.1"/>
</dbReference>
<dbReference type="Proteomes" id="UP001652700">
    <property type="component" value="Unplaced"/>
</dbReference>
<dbReference type="PANTHER" id="PTHR37162:SF1">
    <property type="entry name" value="BED-TYPE DOMAIN-CONTAINING PROTEIN"/>
    <property type="match status" value="1"/>
</dbReference>
<dbReference type="InParanoid" id="A0A6P7H4G1"/>
<organism evidence="3">
    <name type="scientific">Diabrotica virgifera virgifera</name>
    <name type="common">western corn rootworm</name>
    <dbReference type="NCBI Taxonomy" id="50390"/>
    <lineage>
        <taxon>Eukaryota</taxon>
        <taxon>Metazoa</taxon>
        <taxon>Ecdysozoa</taxon>
        <taxon>Arthropoda</taxon>
        <taxon>Hexapoda</taxon>
        <taxon>Insecta</taxon>
        <taxon>Pterygota</taxon>
        <taxon>Neoptera</taxon>
        <taxon>Endopterygota</taxon>
        <taxon>Coleoptera</taxon>
        <taxon>Polyphaga</taxon>
        <taxon>Cucujiformia</taxon>
        <taxon>Chrysomeloidea</taxon>
        <taxon>Chrysomelidae</taxon>
        <taxon>Galerucinae</taxon>
        <taxon>Diabroticina</taxon>
        <taxon>Diabroticites</taxon>
        <taxon>Diabrotica</taxon>
    </lineage>
</organism>
<dbReference type="SUPFAM" id="SSF53098">
    <property type="entry name" value="Ribonuclease H-like"/>
    <property type="match status" value="1"/>
</dbReference>
<proteinExistence type="predicted"/>
<dbReference type="AlphaFoldDB" id="A0A6P7H4G1"/>
<evidence type="ECO:0000313" key="2">
    <source>
        <dbReference type="Proteomes" id="UP001652700"/>
    </source>
</evidence>
<evidence type="ECO:0000313" key="3">
    <source>
        <dbReference type="RefSeq" id="XP_028152568.1"/>
    </source>
</evidence>
<dbReference type="OrthoDB" id="6783358at2759"/>
<dbReference type="PANTHER" id="PTHR37162">
    <property type="entry name" value="HAT FAMILY DIMERISATION DOMAINCONTAINING PROTEIN-RELATED"/>
    <property type="match status" value="1"/>
</dbReference>
<reference evidence="3" key="1">
    <citation type="submission" date="2025-04" db="UniProtKB">
        <authorList>
            <consortium name="RefSeq"/>
        </authorList>
    </citation>
    <scope>IDENTIFICATION</scope>
    <source>
        <tissue evidence="3">Whole insect</tissue>
    </source>
</reference>
<keyword evidence="2" id="KW-1185">Reference proteome</keyword>
<dbReference type="InterPro" id="IPR012337">
    <property type="entry name" value="RNaseH-like_sf"/>
</dbReference>
<sequence>MSDDSGKSEHSEAQRKKLNMGKRKFIHKYQSAWESDDRFKLWIRASSKGDTHFFCKFCSCDYVCGKAEILKHMKTKKHEKQARDYKSRQTLTSMTVSSSPLVAAKRGKENDIRIASFLVEHNVAFNVADHLVQLIKHLHLDKDSLSQTSCGRTKAAKIVTNVVGSHGKENILDILKTTKFSLVIDESTDIGTTKNLALIARFFNNHIASDVFLELMEVADASAENIYRSIVAFFVENQINYKINMVGFAADGANVMMGRHHSVSTLLKNDIPHLFILKCVCHSFALCASYATQEIPNEIEQLLRSVYNFFKSFKRISEYKEFQVFVEVKPHKILHPSQTRWLSLVQVVKRFYEQYNALFAYFKNEYLNNKNKDVESIYNQLNNKTTKLYLEFLNYALPFFTDLNKEFQSECPKI</sequence>